<dbReference type="InterPro" id="IPR025491">
    <property type="entry name" value="DUF4382"/>
</dbReference>
<evidence type="ECO:0000313" key="3">
    <source>
        <dbReference type="Proteomes" id="UP000005953"/>
    </source>
</evidence>
<keyword evidence="2" id="KW-0449">Lipoprotein</keyword>
<dbReference type="HOGENOM" id="CLU_072066_0_0_6"/>
<dbReference type="EMBL" id="AAOE01000016">
    <property type="protein sequence ID" value="EAR08794.1"/>
    <property type="molecule type" value="Genomic_DNA"/>
</dbReference>
<gene>
    <name evidence="2" type="ORF">MED297_09021</name>
</gene>
<comment type="caution">
    <text evidence="2">The sequence shown here is derived from an EMBL/GenBank/DDBJ whole genome shotgun (WGS) entry which is preliminary data.</text>
</comment>
<dbReference type="Pfam" id="PF14321">
    <property type="entry name" value="DUF4382"/>
    <property type="match status" value="1"/>
</dbReference>
<accession>A4BGI8</accession>
<evidence type="ECO:0000259" key="1">
    <source>
        <dbReference type="Pfam" id="PF14321"/>
    </source>
</evidence>
<keyword evidence="3" id="KW-1185">Reference proteome</keyword>
<dbReference type="Proteomes" id="UP000005953">
    <property type="component" value="Unassembled WGS sequence"/>
</dbReference>
<dbReference type="PROSITE" id="PS51257">
    <property type="entry name" value="PROKAR_LIPOPROTEIN"/>
    <property type="match status" value="1"/>
</dbReference>
<feature type="domain" description="DUF4382" evidence="1">
    <location>
        <begin position="25"/>
        <end position="175"/>
    </location>
</feature>
<dbReference type="RefSeq" id="WP_008046028.1">
    <property type="nucleotide sequence ID" value="NZ_CH724152.1"/>
</dbReference>
<protein>
    <submittedName>
        <fullName evidence="2">Putative lipoprotein</fullName>
    </submittedName>
</protein>
<sequence>MKKTLLALSCTAALAGCNLIDDGETGSLSLKLTDAPVDEALEVVVTVKGVSLNFEDGGWVDYDLETPEKIDLLTLQSGETFDLFQDEEVAAGRYKVRLNLHTDDDGELDQYIVLDETSGQYELTIPSGAQTGLKLNSDIVVPANGSASYTIDFDVRQSIVLRGNAETNNGYALKPVLRIVDNTEAGTLSGVIADTSLLTTNCSDNDPLTHNVIYVFEGENVTPDDYGSEGAQAVTTTPVVYQESDGRYQYETAPLTVGDYTVALTCNADLEDLEADDDLMFKSIANAEVTVD</sequence>
<reference evidence="2 3" key="1">
    <citation type="submission" date="2006-02" db="EMBL/GenBank/DDBJ databases">
        <authorList>
            <person name="Pinhassi J."/>
            <person name="Pedros-Alio C."/>
            <person name="Ferriera S."/>
            <person name="Johnson J."/>
            <person name="Kravitz S."/>
            <person name="Halpern A."/>
            <person name="Remington K."/>
            <person name="Beeson K."/>
            <person name="Tran B."/>
            <person name="Rogers Y.-H."/>
            <person name="Friedman R."/>
            <person name="Venter J.C."/>
        </authorList>
    </citation>
    <scope>NUCLEOTIDE SEQUENCE [LARGE SCALE GENOMIC DNA]</scope>
    <source>
        <strain evidence="2 3">MED297</strain>
    </source>
</reference>
<dbReference type="AlphaFoldDB" id="A4BGI8"/>
<name>A4BGI8_9GAMM</name>
<dbReference type="OrthoDB" id="7062064at2"/>
<proteinExistence type="predicted"/>
<dbReference type="STRING" id="314283.MED297_09021"/>
<evidence type="ECO:0000313" key="2">
    <source>
        <dbReference type="EMBL" id="EAR08794.1"/>
    </source>
</evidence>
<organism evidence="2 3">
    <name type="scientific">Reinekea blandensis MED297</name>
    <dbReference type="NCBI Taxonomy" id="314283"/>
    <lineage>
        <taxon>Bacteria</taxon>
        <taxon>Pseudomonadati</taxon>
        <taxon>Pseudomonadota</taxon>
        <taxon>Gammaproteobacteria</taxon>
        <taxon>Oceanospirillales</taxon>
        <taxon>Saccharospirillaceae</taxon>
        <taxon>Reinekea</taxon>
    </lineage>
</organism>